<dbReference type="KEGG" id="cvr:CHLNCDRAFT_141981"/>
<evidence type="ECO:0000256" key="4">
    <source>
        <dbReference type="SAM" id="MobiDB-lite"/>
    </source>
</evidence>
<dbReference type="Proteomes" id="UP000008141">
    <property type="component" value="Unassembled WGS sequence"/>
</dbReference>
<reference evidence="5 6" key="1">
    <citation type="journal article" date="2010" name="Plant Cell">
        <title>The Chlorella variabilis NC64A genome reveals adaptation to photosymbiosis, coevolution with viruses, and cryptic sex.</title>
        <authorList>
            <person name="Blanc G."/>
            <person name="Duncan G."/>
            <person name="Agarkova I."/>
            <person name="Borodovsky M."/>
            <person name="Gurnon J."/>
            <person name="Kuo A."/>
            <person name="Lindquist E."/>
            <person name="Lucas S."/>
            <person name="Pangilinan J."/>
            <person name="Polle J."/>
            <person name="Salamov A."/>
            <person name="Terry A."/>
            <person name="Yamada T."/>
            <person name="Dunigan D.D."/>
            <person name="Grigoriev I.V."/>
            <person name="Claverie J.M."/>
            <person name="Van Etten J.L."/>
        </authorList>
    </citation>
    <scope>NUCLEOTIDE SEQUENCE [LARGE SCALE GENOMIC DNA]</scope>
    <source>
        <strain evidence="5 6">NC64A</strain>
    </source>
</reference>
<dbReference type="eggNOG" id="ENOG502SFAC">
    <property type="taxonomic scope" value="Eukaryota"/>
</dbReference>
<feature type="compositionally biased region" description="Low complexity" evidence="4">
    <location>
        <begin position="225"/>
        <end position="255"/>
    </location>
</feature>
<feature type="repeat" description="ANK" evidence="3">
    <location>
        <begin position="39"/>
        <end position="71"/>
    </location>
</feature>
<sequence length="449" mass="48392">MPTKLLYEAAGSASAAEFKKLIQQHRILVNAAVEDGELSGRTPLHNAAKSAKSGNIKVLLAAGARVDAADSSGWTALMDAAMAGSEGCVRALLEAGASTAVADECHQTALMAAAFKRSKEGAAVDQAAGEAAAAAPQEEPSAARGEAAAHVFGPDLVWWPNRQEWVDGTIIQCTMPDRVHCVEFEGVGLHWRMQLLRLQHERFQLLGEDGQVQAEYRAGLLVQQEGKQEQAAGDQQQQEQQRGGKRQQQQEQPAAKRQRQVTAAQAAEREYAALQRKAFDAAELGKLVCRYLAPGEKQTEAPLALRSGGALPRERVTRVPPAVQSWGSGMGMSAEALDELWSLLGRHQAGDAEASHRLLFLLRVLECWLTHRGRPQPEVLVRLRRPLGWQPPPLPSVSGVEIVSQGAAGSDKPEPSFSAGAADGEILGVRVAKEDDQRWNVKQEVQHSG</sequence>
<evidence type="ECO:0000256" key="3">
    <source>
        <dbReference type="PROSITE-ProRule" id="PRU00023"/>
    </source>
</evidence>
<dbReference type="Pfam" id="PF12796">
    <property type="entry name" value="Ank_2"/>
    <property type="match status" value="1"/>
</dbReference>
<feature type="region of interest" description="Disordered" evidence="4">
    <location>
        <begin position="225"/>
        <end position="262"/>
    </location>
</feature>
<dbReference type="SUPFAM" id="SSF48403">
    <property type="entry name" value="Ankyrin repeat"/>
    <property type="match status" value="1"/>
</dbReference>
<dbReference type="GeneID" id="17357318"/>
<dbReference type="InterPro" id="IPR002110">
    <property type="entry name" value="Ankyrin_rpt"/>
</dbReference>
<proteinExistence type="predicted"/>
<dbReference type="PROSITE" id="PS50088">
    <property type="entry name" value="ANK_REPEAT"/>
    <property type="match status" value="2"/>
</dbReference>
<name>E1Z7G6_CHLVA</name>
<dbReference type="Gene3D" id="1.25.40.20">
    <property type="entry name" value="Ankyrin repeat-containing domain"/>
    <property type="match status" value="2"/>
</dbReference>
<dbReference type="InterPro" id="IPR036770">
    <property type="entry name" value="Ankyrin_rpt-contain_sf"/>
</dbReference>
<evidence type="ECO:0000313" key="6">
    <source>
        <dbReference type="Proteomes" id="UP000008141"/>
    </source>
</evidence>
<keyword evidence="1" id="KW-0677">Repeat</keyword>
<dbReference type="AlphaFoldDB" id="E1Z7G6"/>
<gene>
    <name evidence="5" type="ORF">CHLNCDRAFT_141981</name>
</gene>
<dbReference type="STRING" id="554065.E1Z7G6"/>
<evidence type="ECO:0000313" key="5">
    <source>
        <dbReference type="EMBL" id="EFN57916.1"/>
    </source>
</evidence>
<dbReference type="SMART" id="SM00248">
    <property type="entry name" value="ANK"/>
    <property type="match status" value="2"/>
</dbReference>
<dbReference type="InParanoid" id="E1Z7G6"/>
<dbReference type="PROSITE" id="PS50297">
    <property type="entry name" value="ANK_REP_REGION"/>
    <property type="match status" value="2"/>
</dbReference>
<dbReference type="PANTHER" id="PTHR24171">
    <property type="entry name" value="ANKYRIN REPEAT DOMAIN-CONTAINING PROTEIN 39-RELATED"/>
    <property type="match status" value="1"/>
</dbReference>
<dbReference type="RefSeq" id="XP_005850018.1">
    <property type="nucleotide sequence ID" value="XM_005849956.1"/>
</dbReference>
<protein>
    <submittedName>
        <fullName evidence="5">Uncharacterized protein</fullName>
    </submittedName>
</protein>
<keyword evidence="6" id="KW-1185">Reference proteome</keyword>
<evidence type="ECO:0000256" key="2">
    <source>
        <dbReference type="ARBA" id="ARBA00023043"/>
    </source>
</evidence>
<feature type="repeat" description="ANK" evidence="3">
    <location>
        <begin position="72"/>
        <end position="104"/>
    </location>
</feature>
<accession>E1Z7G6</accession>
<dbReference type="OrthoDB" id="7729168at2759"/>
<keyword evidence="2 3" id="KW-0040">ANK repeat</keyword>
<dbReference type="EMBL" id="GL433838">
    <property type="protein sequence ID" value="EFN57916.1"/>
    <property type="molecule type" value="Genomic_DNA"/>
</dbReference>
<organism evidence="6">
    <name type="scientific">Chlorella variabilis</name>
    <name type="common">Green alga</name>
    <dbReference type="NCBI Taxonomy" id="554065"/>
    <lineage>
        <taxon>Eukaryota</taxon>
        <taxon>Viridiplantae</taxon>
        <taxon>Chlorophyta</taxon>
        <taxon>core chlorophytes</taxon>
        <taxon>Trebouxiophyceae</taxon>
        <taxon>Chlorellales</taxon>
        <taxon>Chlorellaceae</taxon>
        <taxon>Chlorella clade</taxon>
        <taxon>Chlorella</taxon>
    </lineage>
</organism>
<evidence type="ECO:0000256" key="1">
    <source>
        <dbReference type="ARBA" id="ARBA00022737"/>
    </source>
</evidence>